<keyword evidence="3" id="KW-1185">Reference proteome</keyword>
<dbReference type="Proteomes" id="UP000569951">
    <property type="component" value="Unassembled WGS sequence"/>
</dbReference>
<organism evidence="2 3">
    <name type="scientific">Deinobacterium chartae</name>
    <dbReference type="NCBI Taxonomy" id="521158"/>
    <lineage>
        <taxon>Bacteria</taxon>
        <taxon>Thermotogati</taxon>
        <taxon>Deinococcota</taxon>
        <taxon>Deinococci</taxon>
        <taxon>Deinococcales</taxon>
        <taxon>Deinococcaceae</taxon>
        <taxon>Deinobacterium</taxon>
    </lineage>
</organism>
<dbReference type="SUPFAM" id="SSF88697">
    <property type="entry name" value="PUA domain-like"/>
    <property type="match status" value="1"/>
</dbReference>
<reference evidence="2 3" key="1">
    <citation type="submission" date="2020-08" db="EMBL/GenBank/DDBJ databases">
        <title>Genomic Encyclopedia of Type Strains, Phase IV (KMG-IV): sequencing the most valuable type-strain genomes for metagenomic binning, comparative biology and taxonomic classification.</title>
        <authorList>
            <person name="Goeker M."/>
        </authorList>
    </citation>
    <scope>NUCLEOTIDE SEQUENCE [LARGE SCALE GENOMIC DNA]</scope>
    <source>
        <strain evidence="2 3">DSM 21458</strain>
    </source>
</reference>
<dbReference type="PANTHER" id="PTHR14087:SF7">
    <property type="entry name" value="THYMOCYTE NUCLEAR PROTEIN 1"/>
    <property type="match status" value="1"/>
</dbReference>
<dbReference type="Gene3D" id="3.10.590.10">
    <property type="entry name" value="ph1033 like domains"/>
    <property type="match status" value="1"/>
</dbReference>
<dbReference type="CDD" id="cd21133">
    <property type="entry name" value="EVE"/>
    <property type="match status" value="1"/>
</dbReference>
<protein>
    <submittedName>
        <fullName evidence="2">Putative RNA-binding protein with PUA-like domain</fullName>
    </submittedName>
</protein>
<evidence type="ECO:0000259" key="1">
    <source>
        <dbReference type="Pfam" id="PF01878"/>
    </source>
</evidence>
<sequence length="166" mass="18390">MYWLVKSEPDVFSYADLASRPFEPWNGVRNYQARNFLRAMQVGDGLLFYHSNTTPPGVAGVARVARAAYPDDLQFDPESPYFDRGSSPDNPRWSMVDVAAVAALPRFVSLEALRTLEDLEDLALLRRGNRLSVMPVPEAAWRRILEVGGLDPDEIARQLAPGGGVG</sequence>
<dbReference type="InterPro" id="IPR052181">
    <property type="entry name" value="5hmC_binding"/>
</dbReference>
<feature type="domain" description="EVE" evidence="1">
    <location>
        <begin position="2"/>
        <end position="146"/>
    </location>
</feature>
<accession>A0A841I7G4</accession>
<comment type="caution">
    <text evidence="2">The sequence shown here is derived from an EMBL/GenBank/DDBJ whole genome shotgun (WGS) entry which is preliminary data.</text>
</comment>
<dbReference type="InterPro" id="IPR047197">
    <property type="entry name" value="THYN1-like_EVE"/>
</dbReference>
<dbReference type="AlphaFoldDB" id="A0A841I7G4"/>
<evidence type="ECO:0000313" key="3">
    <source>
        <dbReference type="Proteomes" id="UP000569951"/>
    </source>
</evidence>
<gene>
    <name evidence="2" type="ORF">HNR42_003213</name>
</gene>
<dbReference type="InterPro" id="IPR002740">
    <property type="entry name" value="EVE_domain"/>
</dbReference>
<dbReference type="RefSeq" id="WP_183988496.1">
    <property type="nucleotide sequence ID" value="NZ_JACHHG010000015.1"/>
</dbReference>
<evidence type="ECO:0000313" key="2">
    <source>
        <dbReference type="EMBL" id="MBB6099755.1"/>
    </source>
</evidence>
<proteinExistence type="predicted"/>
<dbReference type="InterPro" id="IPR015947">
    <property type="entry name" value="PUA-like_sf"/>
</dbReference>
<dbReference type="Pfam" id="PF01878">
    <property type="entry name" value="EVE"/>
    <property type="match status" value="1"/>
</dbReference>
<name>A0A841I7G4_9DEIO</name>
<dbReference type="EMBL" id="JACHHG010000015">
    <property type="protein sequence ID" value="MBB6099755.1"/>
    <property type="molecule type" value="Genomic_DNA"/>
</dbReference>
<dbReference type="PANTHER" id="PTHR14087">
    <property type="entry name" value="THYMOCYTE NUCLEAR PROTEIN 1"/>
    <property type="match status" value="1"/>
</dbReference>